<feature type="region of interest" description="Disordered" evidence="1">
    <location>
        <begin position="1"/>
        <end position="21"/>
    </location>
</feature>
<evidence type="ECO:0000256" key="1">
    <source>
        <dbReference type="SAM" id="MobiDB-lite"/>
    </source>
</evidence>
<dbReference type="NCBIfam" id="TIGR01571">
    <property type="entry name" value="A_thal_Cys_rich"/>
    <property type="match status" value="1"/>
</dbReference>
<proteinExistence type="predicted"/>
<evidence type="ECO:0000313" key="2">
    <source>
        <dbReference type="EMBL" id="GJN88018.1"/>
    </source>
</evidence>
<dbReference type="InterPro" id="IPR006461">
    <property type="entry name" value="PLAC_motif_containing"/>
</dbReference>
<evidence type="ECO:0000313" key="3">
    <source>
        <dbReference type="Proteomes" id="UP001342314"/>
    </source>
</evidence>
<feature type="region of interest" description="Disordered" evidence="1">
    <location>
        <begin position="221"/>
        <end position="245"/>
    </location>
</feature>
<comment type="caution">
    <text evidence="2">The sequence shown here is derived from an EMBL/GenBank/DDBJ whole genome shotgun (WGS) entry which is preliminary data.</text>
</comment>
<dbReference type="EMBL" id="BQKY01000002">
    <property type="protein sequence ID" value="GJN88018.1"/>
    <property type="molecule type" value="Genomic_DNA"/>
</dbReference>
<dbReference type="Pfam" id="PF04749">
    <property type="entry name" value="PLAC8"/>
    <property type="match status" value="1"/>
</dbReference>
<gene>
    <name evidence="2" type="ORF">Rhopal_000974-T1</name>
</gene>
<name>A0AAV5GD36_9BASI</name>
<sequence length="245" mass="26262">MVDHKQHYEPLSTVEDPAPPAYEAATPVEDAERAHLQQRTQALAAQQPLARPQMTVRGVNPKNVPVGLDGKRDFTHGLCEWYEAPGLTVASLACPCMVFSANRDRLAHLSQTGTPHPAPSPVGLWCGLYALAPHLAGLGQAALQCMARFQTRERYGVRGNIAEDALIGAFCLPCSLVQESRELSAEEQVLRAELEGEGAVALAGSEDESEGAPTEVLFRDEEEAVQGSQAGPEAAEMTTKARPTV</sequence>
<reference evidence="2 3" key="1">
    <citation type="submission" date="2021-12" db="EMBL/GenBank/DDBJ databases">
        <title>High titer production of polyol ester of fatty acids by Rhodotorula paludigena BS15 towards product separation-free biomass refinery.</title>
        <authorList>
            <person name="Mano J."/>
            <person name="Ono H."/>
            <person name="Tanaka T."/>
            <person name="Naito K."/>
            <person name="Sushida H."/>
            <person name="Ike M."/>
            <person name="Tokuyasu K."/>
            <person name="Kitaoka M."/>
        </authorList>
    </citation>
    <scope>NUCLEOTIDE SEQUENCE [LARGE SCALE GENOMIC DNA]</scope>
    <source>
        <strain evidence="2 3">BS15</strain>
    </source>
</reference>
<protein>
    <submittedName>
        <fullName evidence="2">Uncharacterized protein</fullName>
    </submittedName>
</protein>
<keyword evidence="3" id="KW-1185">Reference proteome</keyword>
<accession>A0AAV5GD36</accession>
<dbReference type="AlphaFoldDB" id="A0AAV5GD36"/>
<dbReference type="Proteomes" id="UP001342314">
    <property type="component" value="Unassembled WGS sequence"/>
</dbReference>
<organism evidence="2 3">
    <name type="scientific">Rhodotorula paludigena</name>
    <dbReference type="NCBI Taxonomy" id="86838"/>
    <lineage>
        <taxon>Eukaryota</taxon>
        <taxon>Fungi</taxon>
        <taxon>Dikarya</taxon>
        <taxon>Basidiomycota</taxon>
        <taxon>Pucciniomycotina</taxon>
        <taxon>Microbotryomycetes</taxon>
        <taxon>Sporidiobolales</taxon>
        <taxon>Sporidiobolaceae</taxon>
        <taxon>Rhodotorula</taxon>
    </lineage>
</organism>
<dbReference type="PANTHER" id="PTHR15907">
    <property type="entry name" value="DUF614 FAMILY PROTEIN-RELATED"/>
    <property type="match status" value="1"/>
</dbReference>